<evidence type="ECO:0000256" key="2">
    <source>
        <dbReference type="ARBA" id="ARBA00007163"/>
    </source>
</evidence>
<dbReference type="GO" id="GO:0003677">
    <property type="term" value="F:DNA binding"/>
    <property type="evidence" value="ECO:0007669"/>
    <property type="project" value="UniProtKB-KW"/>
</dbReference>
<reference evidence="10" key="1">
    <citation type="submission" date="2020-11" db="EMBL/GenBank/DDBJ databases">
        <authorList>
            <consortium name="DOE Joint Genome Institute"/>
            <person name="Ahrendt S."/>
            <person name="Riley R."/>
            <person name="Andreopoulos W."/>
            <person name="Labutti K."/>
            <person name="Pangilinan J."/>
            <person name="Ruiz-Duenas F.J."/>
            <person name="Barrasa J.M."/>
            <person name="Sanchez-Garcia M."/>
            <person name="Camarero S."/>
            <person name="Miyauchi S."/>
            <person name="Serrano A."/>
            <person name="Linde D."/>
            <person name="Babiker R."/>
            <person name="Drula E."/>
            <person name="Ayuso-Fernandez I."/>
            <person name="Pacheco R."/>
            <person name="Padilla G."/>
            <person name="Ferreira P."/>
            <person name="Barriuso J."/>
            <person name="Kellner H."/>
            <person name="Castanera R."/>
            <person name="Alfaro M."/>
            <person name="Ramirez L."/>
            <person name="Pisabarro A.G."/>
            <person name="Kuo A."/>
            <person name="Tritt A."/>
            <person name="Lipzen A."/>
            <person name="He G."/>
            <person name="Yan M."/>
            <person name="Ng V."/>
            <person name="Cullen D."/>
            <person name="Martin F."/>
            <person name="Rosso M.-N."/>
            <person name="Henrissat B."/>
            <person name="Hibbett D."/>
            <person name="Martinez A.T."/>
            <person name="Grigoriev I.V."/>
        </authorList>
    </citation>
    <scope>NUCLEOTIDE SEQUENCE</scope>
    <source>
        <strain evidence="10">CBS 247.69</strain>
    </source>
</reference>
<keyword evidence="3" id="KW-0805">Transcription regulation</keyword>
<organism evidence="10 11">
    <name type="scientific">Collybia nuda</name>
    <dbReference type="NCBI Taxonomy" id="64659"/>
    <lineage>
        <taxon>Eukaryota</taxon>
        <taxon>Fungi</taxon>
        <taxon>Dikarya</taxon>
        <taxon>Basidiomycota</taxon>
        <taxon>Agaricomycotina</taxon>
        <taxon>Agaricomycetes</taxon>
        <taxon>Agaricomycetidae</taxon>
        <taxon>Agaricales</taxon>
        <taxon>Tricholomatineae</taxon>
        <taxon>Clitocybaceae</taxon>
        <taxon>Collybia</taxon>
    </lineage>
</organism>
<evidence type="ECO:0000313" key="10">
    <source>
        <dbReference type="EMBL" id="KAF9464982.1"/>
    </source>
</evidence>
<feature type="coiled-coil region" evidence="7">
    <location>
        <begin position="184"/>
        <end position="254"/>
    </location>
</feature>
<dbReference type="InterPro" id="IPR004827">
    <property type="entry name" value="bZIP"/>
</dbReference>
<protein>
    <recommendedName>
        <fullName evidence="9">BZIP domain-containing protein</fullName>
    </recommendedName>
</protein>
<keyword evidence="4" id="KW-0238">DNA-binding</keyword>
<dbReference type="PANTHER" id="PTHR47416:SF8">
    <property type="entry name" value="BASIC-LEUCINE ZIPPER TRANSCRIPTION FACTOR E-RELATED"/>
    <property type="match status" value="1"/>
</dbReference>
<evidence type="ECO:0000256" key="6">
    <source>
        <dbReference type="ARBA" id="ARBA00023242"/>
    </source>
</evidence>
<feature type="domain" description="BZIP" evidence="9">
    <location>
        <begin position="166"/>
        <end position="208"/>
    </location>
</feature>
<evidence type="ECO:0000256" key="3">
    <source>
        <dbReference type="ARBA" id="ARBA00023015"/>
    </source>
</evidence>
<sequence length="563" mass="59766">MARHPPSLPMSHIIACDAPLLSPVSLAPEAAPWDIQSIYSPTPDTFSHYYIPPSPPNSVGSSRDSPIPASRMLKMRMTPDSAADTEQLCLPTHQVFDFPEATQPPMPPSPAESSPKQERLSISIAPSSTSSSKRSASPAPGVSKKQRSAGERINSKDFIPPDVSGLSKREARLVKNRAAAFLSRQRKREEFECMEIRVAELEQENARLLALTQSGNSISCPDNTSDDGEFVSEIEQLRAQLAAAKARELELSAELATKALAPVIPAIKVEAPETQVPMVTPSRTSAPSPHRSGASLGLMQVLLCALPTLLSMPMHSTTPTSFAIPNPLPAPSTAFDFNSFLPNDYDWTRTGGSSLMELDTDDHTQLSAPTPMVAPTARKLEFADENTDNIGGLGGLDISFDTTPSDNGKIRVRIHPSSSASSRAASPGVSYSDSKADMASPSSLGMWGDSEIEPSLAASFSSQPYAGSSLSYPPPPSPGGDPFLGIGSTSDYSMPYSSGVSSSSMFGQMDDLSTVDYGQTSDLGYGSEYGSDGTSNGKRRVRIALKSMPAAGGEGGEWEVQFC</sequence>
<dbReference type="GO" id="GO:0005634">
    <property type="term" value="C:nucleus"/>
    <property type="evidence" value="ECO:0007669"/>
    <property type="project" value="UniProtKB-SubCell"/>
</dbReference>
<comment type="subcellular location">
    <subcellularLocation>
        <location evidence="1">Nucleus</location>
    </subcellularLocation>
</comment>
<keyword evidence="11" id="KW-1185">Reference proteome</keyword>
<dbReference type="Pfam" id="PF00170">
    <property type="entry name" value="bZIP_1"/>
    <property type="match status" value="1"/>
</dbReference>
<evidence type="ECO:0000256" key="5">
    <source>
        <dbReference type="ARBA" id="ARBA00023163"/>
    </source>
</evidence>
<keyword evidence="5" id="KW-0804">Transcription</keyword>
<dbReference type="SUPFAM" id="SSF57959">
    <property type="entry name" value="Leucine zipper domain"/>
    <property type="match status" value="1"/>
</dbReference>
<dbReference type="Gene3D" id="1.20.5.170">
    <property type="match status" value="1"/>
</dbReference>
<proteinExistence type="inferred from homology"/>
<feature type="region of interest" description="Disordered" evidence="8">
    <location>
        <begin position="463"/>
        <end position="486"/>
    </location>
</feature>
<comment type="caution">
    <text evidence="10">The sequence shown here is derived from an EMBL/GenBank/DDBJ whole genome shotgun (WGS) entry which is preliminary data.</text>
</comment>
<gene>
    <name evidence="10" type="ORF">BDZ94DRAFT_1255017</name>
</gene>
<dbReference type="GO" id="GO:0003700">
    <property type="term" value="F:DNA-binding transcription factor activity"/>
    <property type="evidence" value="ECO:0007669"/>
    <property type="project" value="InterPro"/>
</dbReference>
<dbReference type="AlphaFoldDB" id="A0A9P5YAA1"/>
<evidence type="ECO:0000256" key="1">
    <source>
        <dbReference type="ARBA" id="ARBA00004123"/>
    </source>
</evidence>
<dbReference type="SMART" id="SM00338">
    <property type="entry name" value="BRLZ"/>
    <property type="match status" value="1"/>
</dbReference>
<dbReference type="Proteomes" id="UP000807353">
    <property type="component" value="Unassembled WGS sequence"/>
</dbReference>
<evidence type="ECO:0000256" key="8">
    <source>
        <dbReference type="SAM" id="MobiDB-lite"/>
    </source>
</evidence>
<evidence type="ECO:0000256" key="7">
    <source>
        <dbReference type="SAM" id="Coils"/>
    </source>
</evidence>
<keyword evidence="7" id="KW-0175">Coiled coil</keyword>
<keyword evidence="6" id="KW-0539">Nucleus</keyword>
<dbReference type="PANTHER" id="PTHR47416">
    <property type="entry name" value="BASIC-LEUCINE ZIPPER TRANSCRIPTION FACTOR F-RELATED"/>
    <property type="match status" value="1"/>
</dbReference>
<evidence type="ECO:0000259" key="9">
    <source>
        <dbReference type="PROSITE" id="PS50217"/>
    </source>
</evidence>
<dbReference type="PROSITE" id="PS50217">
    <property type="entry name" value="BZIP"/>
    <property type="match status" value="1"/>
</dbReference>
<feature type="region of interest" description="Disordered" evidence="8">
    <location>
        <begin position="407"/>
        <end position="447"/>
    </location>
</feature>
<feature type="compositionally biased region" description="Low complexity" evidence="8">
    <location>
        <begin position="417"/>
        <end position="426"/>
    </location>
</feature>
<dbReference type="InterPro" id="IPR046347">
    <property type="entry name" value="bZIP_sf"/>
</dbReference>
<dbReference type="EMBL" id="MU150250">
    <property type="protein sequence ID" value="KAF9464982.1"/>
    <property type="molecule type" value="Genomic_DNA"/>
</dbReference>
<comment type="similarity">
    <text evidence="2">Belongs to the bZIP family.</text>
</comment>
<evidence type="ECO:0000313" key="11">
    <source>
        <dbReference type="Proteomes" id="UP000807353"/>
    </source>
</evidence>
<feature type="compositionally biased region" description="Low complexity" evidence="8">
    <location>
        <begin position="121"/>
        <end position="140"/>
    </location>
</feature>
<dbReference type="OrthoDB" id="674948at2759"/>
<accession>A0A9P5YAA1</accession>
<feature type="region of interest" description="Disordered" evidence="8">
    <location>
        <begin position="98"/>
        <end position="162"/>
    </location>
</feature>
<evidence type="ECO:0000256" key="4">
    <source>
        <dbReference type="ARBA" id="ARBA00023125"/>
    </source>
</evidence>
<name>A0A9P5YAA1_9AGAR</name>
<dbReference type="CDD" id="cd14812">
    <property type="entry name" value="bZIP_u3"/>
    <property type="match status" value="1"/>
</dbReference>